<dbReference type="GeneID" id="54409038"/>
<gene>
    <name evidence="10" type="ORF">P153DRAFT_368767</name>
</gene>
<name>A0A6A6A7D8_9PLEO</name>
<evidence type="ECO:0000256" key="5">
    <source>
        <dbReference type="ARBA" id="ARBA00023128"/>
    </source>
</evidence>
<evidence type="ECO:0000256" key="3">
    <source>
        <dbReference type="ARBA" id="ARBA00022980"/>
    </source>
</evidence>
<comment type="similarity">
    <text evidence="2">Belongs to the mitochondrion-specific ribosomal protein mL67 family.</text>
</comment>
<evidence type="ECO:0000256" key="2">
    <source>
        <dbReference type="ARBA" id="ARBA00010741"/>
    </source>
</evidence>
<dbReference type="GO" id="GO:0000150">
    <property type="term" value="F:DNA strand exchange activity"/>
    <property type="evidence" value="ECO:0007669"/>
    <property type="project" value="InterPro"/>
</dbReference>
<evidence type="ECO:0000256" key="8">
    <source>
        <dbReference type="ARBA" id="ARBA00035185"/>
    </source>
</evidence>
<dbReference type="Proteomes" id="UP000799771">
    <property type="component" value="Unassembled WGS sequence"/>
</dbReference>
<evidence type="ECO:0000256" key="4">
    <source>
        <dbReference type="ARBA" id="ARBA00023015"/>
    </source>
</evidence>
<keyword evidence="7" id="KW-0687">Ribonucleoprotein</keyword>
<dbReference type="GO" id="GO:0003735">
    <property type="term" value="F:structural constituent of ribosome"/>
    <property type="evidence" value="ECO:0007669"/>
    <property type="project" value="TreeGrafter"/>
</dbReference>
<organism evidence="10 11">
    <name type="scientific">Dothidotthia symphoricarpi CBS 119687</name>
    <dbReference type="NCBI Taxonomy" id="1392245"/>
    <lineage>
        <taxon>Eukaryota</taxon>
        <taxon>Fungi</taxon>
        <taxon>Dikarya</taxon>
        <taxon>Ascomycota</taxon>
        <taxon>Pezizomycotina</taxon>
        <taxon>Dothideomycetes</taxon>
        <taxon>Pleosporomycetidae</taxon>
        <taxon>Pleosporales</taxon>
        <taxon>Dothidotthiaceae</taxon>
        <taxon>Dothidotthia</taxon>
    </lineage>
</organism>
<protein>
    <recommendedName>
        <fullName evidence="8">Large ribosomal subunit protein mL67</fullName>
    </recommendedName>
</protein>
<comment type="subcellular location">
    <subcellularLocation>
        <location evidence="1">Mitochondrion</location>
    </subcellularLocation>
</comment>
<dbReference type="PANTHER" id="PTHR28184:SF1">
    <property type="entry name" value="LARGE RIBOSOMAL SUBUNIT PROTEIN ML67"/>
    <property type="match status" value="1"/>
</dbReference>
<dbReference type="GO" id="GO:0003697">
    <property type="term" value="F:single-stranded DNA binding"/>
    <property type="evidence" value="ECO:0007669"/>
    <property type="project" value="InterPro"/>
</dbReference>
<keyword evidence="6" id="KW-0804">Transcription</keyword>
<dbReference type="OrthoDB" id="5333655at2759"/>
<keyword evidence="11" id="KW-1185">Reference proteome</keyword>
<dbReference type="GO" id="GO:0005739">
    <property type="term" value="C:mitochondrion"/>
    <property type="evidence" value="ECO:0007669"/>
    <property type="project" value="UniProtKB-SubCell"/>
</dbReference>
<evidence type="ECO:0000256" key="6">
    <source>
        <dbReference type="ARBA" id="ARBA00023163"/>
    </source>
</evidence>
<accession>A0A6A6A7D8</accession>
<dbReference type="Pfam" id="PF12829">
    <property type="entry name" value="Mhr1"/>
    <property type="match status" value="1"/>
</dbReference>
<dbReference type="RefSeq" id="XP_033521090.1">
    <property type="nucleotide sequence ID" value="XM_033668606.1"/>
</dbReference>
<dbReference type="AlphaFoldDB" id="A0A6A6A7D8"/>
<evidence type="ECO:0000313" key="10">
    <source>
        <dbReference type="EMBL" id="KAF2126698.1"/>
    </source>
</evidence>
<evidence type="ECO:0000256" key="1">
    <source>
        <dbReference type="ARBA" id="ARBA00004173"/>
    </source>
</evidence>
<dbReference type="GO" id="GO:1990904">
    <property type="term" value="C:ribonucleoprotein complex"/>
    <property type="evidence" value="ECO:0007669"/>
    <property type="project" value="UniProtKB-KW"/>
</dbReference>
<evidence type="ECO:0000313" key="11">
    <source>
        <dbReference type="Proteomes" id="UP000799771"/>
    </source>
</evidence>
<reference evidence="10" key="1">
    <citation type="journal article" date="2020" name="Stud. Mycol.">
        <title>101 Dothideomycetes genomes: a test case for predicting lifestyles and emergence of pathogens.</title>
        <authorList>
            <person name="Haridas S."/>
            <person name="Albert R."/>
            <person name="Binder M."/>
            <person name="Bloem J."/>
            <person name="Labutti K."/>
            <person name="Salamov A."/>
            <person name="Andreopoulos B."/>
            <person name="Baker S."/>
            <person name="Barry K."/>
            <person name="Bills G."/>
            <person name="Bluhm B."/>
            <person name="Cannon C."/>
            <person name="Castanera R."/>
            <person name="Culley D."/>
            <person name="Daum C."/>
            <person name="Ezra D."/>
            <person name="Gonzalez J."/>
            <person name="Henrissat B."/>
            <person name="Kuo A."/>
            <person name="Liang C."/>
            <person name="Lipzen A."/>
            <person name="Lutzoni F."/>
            <person name="Magnuson J."/>
            <person name="Mondo S."/>
            <person name="Nolan M."/>
            <person name="Ohm R."/>
            <person name="Pangilinan J."/>
            <person name="Park H.-J."/>
            <person name="Ramirez L."/>
            <person name="Alfaro M."/>
            <person name="Sun H."/>
            <person name="Tritt A."/>
            <person name="Yoshinaga Y."/>
            <person name="Zwiers L.-H."/>
            <person name="Turgeon B."/>
            <person name="Goodwin S."/>
            <person name="Spatafora J."/>
            <person name="Crous P."/>
            <person name="Grigoriev I."/>
        </authorList>
    </citation>
    <scope>NUCLEOTIDE SEQUENCE</scope>
    <source>
        <strain evidence="10">CBS 119687</strain>
    </source>
</reference>
<dbReference type="InterPro" id="IPR024629">
    <property type="entry name" value="Ribosomal_mL67"/>
</dbReference>
<keyword evidence="9" id="KW-0175">Coiled coil</keyword>
<keyword evidence="4" id="KW-0805">Transcription regulation</keyword>
<evidence type="ECO:0000256" key="9">
    <source>
        <dbReference type="SAM" id="Coils"/>
    </source>
</evidence>
<dbReference type="PANTHER" id="PTHR28184">
    <property type="entry name" value="MITOCHONDRIAL HOMOLOGOUS RECOMBINATION PROTEIN 1"/>
    <property type="match status" value="1"/>
</dbReference>
<keyword evidence="5" id="KW-0496">Mitochondrion</keyword>
<feature type="coiled-coil region" evidence="9">
    <location>
        <begin position="314"/>
        <end position="341"/>
    </location>
</feature>
<sequence>MPRTLARLTYKKPPAPINFARLDAAHPQYTSQLEKRVERHVVRQSNPKHIRLQTVVNPKSKPQSSGQTALRPIKPFTLADHVDPEGTTRHGQVIYVFRNAKTNQIIYSLQELLDNHHLAQLPFIGKHSKPPTLRPDEWIPHCVVTFPTPEQGHNAFRKLREFRKLHELSWEKTNPSWKHMSAKDRMHRIMDQRANMSADLAEVLHIQDKVGVSMREAYDEQQRKATEFMNKRWPQIDALANAAVAKEKVADNPKWLEHQIRSMTTKLKMKHNQNEADQKRLSSAKASLETRLKRITYARRKAEQFKDAQDALTKKAANANKFNATEHLAKLKREARTLQTRLDFPDPDDEHPAHIRHLLRGRQERIAELEQAFIFKAQAAARDHHIARSVLPRVLKNTLPTPFSLTDVSIKWADIIDASHAAGNWPEAILHDVLGVNNIRSDITYLSAEDFEIEKNNEVSRILSALRDEAQEKGDENAIMALRDEPELELEPPQKTGVFRYLPEMRNPFRNATV</sequence>
<evidence type="ECO:0000256" key="7">
    <source>
        <dbReference type="ARBA" id="ARBA00023274"/>
    </source>
</evidence>
<keyword evidence="3" id="KW-0689">Ribosomal protein</keyword>
<dbReference type="GO" id="GO:0005840">
    <property type="term" value="C:ribosome"/>
    <property type="evidence" value="ECO:0007669"/>
    <property type="project" value="UniProtKB-KW"/>
</dbReference>
<proteinExistence type="inferred from homology"/>
<dbReference type="EMBL" id="ML977512">
    <property type="protein sequence ID" value="KAF2126698.1"/>
    <property type="molecule type" value="Genomic_DNA"/>
</dbReference>